<reference evidence="4 5" key="1">
    <citation type="submission" date="2019-11" db="EMBL/GenBank/DDBJ databases">
        <authorList>
            <person name="Cao P."/>
        </authorList>
    </citation>
    <scope>NUCLEOTIDE SEQUENCE [LARGE SCALE GENOMIC DNA]</scope>
    <source>
        <strain evidence="4 5">NEAU-AAG5</strain>
    </source>
</reference>
<gene>
    <name evidence="4" type="ORF">GNZ18_30540</name>
</gene>
<dbReference type="Pfam" id="PF00082">
    <property type="entry name" value="Peptidase_S8"/>
    <property type="match status" value="1"/>
</dbReference>
<evidence type="ECO:0000313" key="5">
    <source>
        <dbReference type="Proteomes" id="UP000432015"/>
    </source>
</evidence>
<protein>
    <submittedName>
        <fullName evidence="4">S8 family serine peptidase</fullName>
    </submittedName>
</protein>
<dbReference type="InterPro" id="IPR000209">
    <property type="entry name" value="Peptidase_S8/S53_dom"/>
</dbReference>
<sequence length="233" mass="25004">MRPWEKTERQDYVTVAAPSVHTIALGRDGRLWGGSGTSDATALTSGVIALVRARFPQMTNRELVRQLIASAKDVWVKGRDDRTGYGVIRPYRLLARKVPKGTANPVFEDYDRWAERHQPTPRAKAAPGSDDPVSTGTIIGFVAIAGFWVLVAVTVVVLARRKSGRSGPPPGPPPLDPPPLGPGAGAGIPPGFGRPQRPLQPSGGELPDWHLGGSYQPPAQHRPPRDDGPPPPR</sequence>
<dbReference type="SUPFAM" id="SSF52743">
    <property type="entry name" value="Subtilisin-like"/>
    <property type="match status" value="1"/>
</dbReference>
<evidence type="ECO:0000256" key="2">
    <source>
        <dbReference type="SAM" id="Phobius"/>
    </source>
</evidence>
<evidence type="ECO:0000259" key="3">
    <source>
        <dbReference type="Pfam" id="PF00082"/>
    </source>
</evidence>
<organism evidence="4 5">
    <name type="scientific">Actinomadura litoris</name>
    <dbReference type="NCBI Taxonomy" id="2678616"/>
    <lineage>
        <taxon>Bacteria</taxon>
        <taxon>Bacillati</taxon>
        <taxon>Actinomycetota</taxon>
        <taxon>Actinomycetes</taxon>
        <taxon>Streptosporangiales</taxon>
        <taxon>Thermomonosporaceae</taxon>
        <taxon>Actinomadura</taxon>
    </lineage>
</organism>
<comment type="caution">
    <text evidence="4">The sequence shown here is derived from an EMBL/GenBank/DDBJ whole genome shotgun (WGS) entry which is preliminary data.</text>
</comment>
<evidence type="ECO:0000256" key="1">
    <source>
        <dbReference type="SAM" id="MobiDB-lite"/>
    </source>
</evidence>
<accession>A0A7K1L8Z3</accession>
<dbReference type="Proteomes" id="UP000432015">
    <property type="component" value="Unassembled WGS sequence"/>
</dbReference>
<keyword evidence="2" id="KW-0812">Transmembrane</keyword>
<evidence type="ECO:0000313" key="4">
    <source>
        <dbReference type="EMBL" id="MUN40910.1"/>
    </source>
</evidence>
<feature type="compositionally biased region" description="Pro residues" evidence="1">
    <location>
        <begin position="167"/>
        <end position="181"/>
    </location>
</feature>
<keyword evidence="2" id="KW-1133">Transmembrane helix</keyword>
<feature type="compositionally biased region" description="Basic and acidic residues" evidence="1">
    <location>
        <begin position="223"/>
        <end position="233"/>
    </location>
</feature>
<keyword evidence="5" id="KW-1185">Reference proteome</keyword>
<dbReference type="EMBL" id="WOFH01000012">
    <property type="protein sequence ID" value="MUN40910.1"/>
    <property type="molecule type" value="Genomic_DNA"/>
</dbReference>
<keyword evidence="2" id="KW-0472">Membrane</keyword>
<feature type="transmembrane region" description="Helical" evidence="2">
    <location>
        <begin position="138"/>
        <end position="159"/>
    </location>
</feature>
<dbReference type="GO" id="GO:0006508">
    <property type="term" value="P:proteolysis"/>
    <property type="evidence" value="ECO:0007669"/>
    <property type="project" value="InterPro"/>
</dbReference>
<feature type="region of interest" description="Disordered" evidence="1">
    <location>
        <begin position="162"/>
        <end position="233"/>
    </location>
</feature>
<dbReference type="GO" id="GO:0004252">
    <property type="term" value="F:serine-type endopeptidase activity"/>
    <property type="evidence" value="ECO:0007669"/>
    <property type="project" value="InterPro"/>
</dbReference>
<dbReference type="InterPro" id="IPR036852">
    <property type="entry name" value="Peptidase_S8/S53_dom_sf"/>
</dbReference>
<feature type="domain" description="Peptidase S8/S53" evidence="3">
    <location>
        <begin position="34"/>
        <end position="86"/>
    </location>
</feature>
<name>A0A7K1L8Z3_9ACTN</name>
<dbReference type="Gene3D" id="3.40.50.200">
    <property type="entry name" value="Peptidase S8/S53 domain"/>
    <property type="match status" value="1"/>
</dbReference>
<dbReference type="AlphaFoldDB" id="A0A7K1L8Z3"/>
<proteinExistence type="predicted"/>